<dbReference type="AlphaFoldDB" id="A0ABC8TAN6"/>
<keyword evidence="3" id="KW-1185">Reference proteome</keyword>
<reference evidence="2 3" key="1">
    <citation type="submission" date="2024-02" db="EMBL/GenBank/DDBJ databases">
        <authorList>
            <person name="Vignale AGUSTIN F."/>
            <person name="Sosa J E."/>
            <person name="Modenutti C."/>
        </authorList>
    </citation>
    <scope>NUCLEOTIDE SEQUENCE [LARGE SCALE GENOMIC DNA]</scope>
</reference>
<sequence>MWCCFTLKFINFPLLLDQNTPNQTNNTNHISHARVPRTPDQSQPFPYLFPETLRVGSELPRTSKTG</sequence>
<evidence type="ECO:0000313" key="2">
    <source>
        <dbReference type="EMBL" id="CAK9166166.1"/>
    </source>
</evidence>
<gene>
    <name evidence="2" type="ORF">ILEXP_LOCUS35374</name>
</gene>
<feature type="signal peptide" evidence="1">
    <location>
        <begin position="1"/>
        <end position="17"/>
    </location>
</feature>
<organism evidence="2 3">
    <name type="scientific">Ilex paraguariensis</name>
    <name type="common">yerba mate</name>
    <dbReference type="NCBI Taxonomy" id="185542"/>
    <lineage>
        <taxon>Eukaryota</taxon>
        <taxon>Viridiplantae</taxon>
        <taxon>Streptophyta</taxon>
        <taxon>Embryophyta</taxon>
        <taxon>Tracheophyta</taxon>
        <taxon>Spermatophyta</taxon>
        <taxon>Magnoliopsida</taxon>
        <taxon>eudicotyledons</taxon>
        <taxon>Gunneridae</taxon>
        <taxon>Pentapetalae</taxon>
        <taxon>asterids</taxon>
        <taxon>campanulids</taxon>
        <taxon>Aquifoliales</taxon>
        <taxon>Aquifoliaceae</taxon>
        <taxon>Ilex</taxon>
    </lineage>
</organism>
<dbReference type="EMBL" id="CAUOFW020004547">
    <property type="protein sequence ID" value="CAK9166166.1"/>
    <property type="molecule type" value="Genomic_DNA"/>
</dbReference>
<accession>A0ABC8TAN6</accession>
<evidence type="ECO:0000313" key="3">
    <source>
        <dbReference type="Proteomes" id="UP001642360"/>
    </source>
</evidence>
<dbReference type="Proteomes" id="UP001642360">
    <property type="component" value="Unassembled WGS sequence"/>
</dbReference>
<comment type="caution">
    <text evidence="2">The sequence shown here is derived from an EMBL/GenBank/DDBJ whole genome shotgun (WGS) entry which is preliminary data.</text>
</comment>
<evidence type="ECO:0000256" key="1">
    <source>
        <dbReference type="SAM" id="SignalP"/>
    </source>
</evidence>
<name>A0ABC8TAN6_9AQUA</name>
<protein>
    <submittedName>
        <fullName evidence="2">Uncharacterized protein</fullName>
    </submittedName>
</protein>
<feature type="chain" id="PRO_5044802430" evidence="1">
    <location>
        <begin position="18"/>
        <end position="66"/>
    </location>
</feature>
<keyword evidence="1" id="KW-0732">Signal</keyword>
<proteinExistence type="predicted"/>